<dbReference type="NCBIfam" id="NF005302">
    <property type="entry name" value="PRK06833.1"/>
    <property type="match status" value="1"/>
</dbReference>
<evidence type="ECO:0000313" key="5">
    <source>
        <dbReference type="Proteomes" id="UP000653358"/>
    </source>
</evidence>
<keyword evidence="2 4" id="KW-0456">Lyase</keyword>
<dbReference type="EMBL" id="WJBB01000013">
    <property type="protein sequence ID" value="MBC3797647.1"/>
    <property type="molecule type" value="Genomic_DNA"/>
</dbReference>
<keyword evidence="1" id="KW-0479">Metal-binding</keyword>
<evidence type="ECO:0000256" key="1">
    <source>
        <dbReference type="ARBA" id="ARBA00022723"/>
    </source>
</evidence>
<evidence type="ECO:0000256" key="2">
    <source>
        <dbReference type="ARBA" id="ARBA00023239"/>
    </source>
</evidence>
<dbReference type="PANTHER" id="PTHR22789">
    <property type="entry name" value="FUCULOSE PHOSPHATE ALDOLASE"/>
    <property type="match status" value="1"/>
</dbReference>
<evidence type="ECO:0000259" key="3">
    <source>
        <dbReference type="SMART" id="SM01007"/>
    </source>
</evidence>
<dbReference type="InterPro" id="IPR036409">
    <property type="entry name" value="Aldolase_II/adducin_N_sf"/>
</dbReference>
<dbReference type="RefSeq" id="WP_148605207.1">
    <property type="nucleotide sequence ID" value="NZ_RXYB01000019.1"/>
</dbReference>
<dbReference type="Proteomes" id="UP000653358">
    <property type="component" value="Unassembled WGS sequence"/>
</dbReference>
<dbReference type="Pfam" id="PF00596">
    <property type="entry name" value="Aldolase_II"/>
    <property type="match status" value="1"/>
</dbReference>
<gene>
    <name evidence="4" type="ORF">GH807_11385</name>
</gene>
<reference evidence="4 5" key="1">
    <citation type="journal article" date="2020" name="mSystems">
        <title>Defining Genomic and Predicted Metabolic Features of the Acetobacterium Genus.</title>
        <authorList>
            <person name="Ross D.E."/>
            <person name="Marshall C.W."/>
            <person name="Gulliver D."/>
            <person name="May H.D."/>
            <person name="Norman R.S."/>
        </authorList>
    </citation>
    <scope>NUCLEOTIDE SEQUENCE [LARGE SCALE GENOMIC DNA]</scope>
    <source>
        <strain evidence="4 5">DSM 9173</strain>
    </source>
</reference>
<keyword evidence="5" id="KW-1185">Reference proteome</keyword>
<dbReference type="InterPro" id="IPR001303">
    <property type="entry name" value="Aldolase_II/adducin_N"/>
</dbReference>
<feature type="domain" description="Class II aldolase/adducin N-terminal" evidence="3">
    <location>
        <begin position="8"/>
        <end position="184"/>
    </location>
</feature>
<name>A0ABR6WMJ7_9FIRM</name>
<dbReference type="SUPFAM" id="SSF53639">
    <property type="entry name" value="AraD/HMP-PK domain-like"/>
    <property type="match status" value="1"/>
</dbReference>
<organism evidence="4 5">
    <name type="scientific">Acetobacterium tundrae</name>
    <dbReference type="NCBI Taxonomy" id="132932"/>
    <lineage>
        <taxon>Bacteria</taxon>
        <taxon>Bacillati</taxon>
        <taxon>Bacillota</taxon>
        <taxon>Clostridia</taxon>
        <taxon>Eubacteriales</taxon>
        <taxon>Eubacteriaceae</taxon>
        <taxon>Acetobacterium</taxon>
    </lineage>
</organism>
<dbReference type="PANTHER" id="PTHR22789:SF0">
    <property type="entry name" value="3-OXO-TETRONATE 4-PHOSPHATE DECARBOXYLASE-RELATED"/>
    <property type="match status" value="1"/>
</dbReference>
<proteinExistence type="predicted"/>
<dbReference type="SMART" id="SM01007">
    <property type="entry name" value="Aldolase_II"/>
    <property type="match status" value="1"/>
</dbReference>
<protein>
    <submittedName>
        <fullName evidence="4">L-fuculose-phosphate aldolase</fullName>
        <ecNumber evidence="4">4.1.2.17</ecNumber>
    </submittedName>
</protein>
<dbReference type="Gene3D" id="3.40.225.10">
    <property type="entry name" value="Class II aldolase/adducin N-terminal domain"/>
    <property type="match status" value="1"/>
</dbReference>
<dbReference type="InterPro" id="IPR050197">
    <property type="entry name" value="Aldolase_class_II_sugar_metab"/>
</dbReference>
<sequence length="222" mass="24836">MILQREREEIVDYCRKMITSGLTKGTGGNISIYNREQKLIAISPSGIDYFETEPEDIVVMDLDGKIVEGKRKPSSEYALHRIFYVKRDDIDAVVHTHSVYATVLATLRQPLPASSYLVAYAGLDVQCAEYASFGTLELANFTFAAMSDRYAVLMANHGLLTGGKDVLNAFNIAEQIEYCAEVYVKARAIGKPVILDEEEMKKNIQVFNNSYGQHAAKEDLHQ</sequence>
<evidence type="ECO:0000313" key="4">
    <source>
        <dbReference type="EMBL" id="MBC3797647.1"/>
    </source>
</evidence>
<dbReference type="EC" id="4.1.2.17" evidence="4"/>
<accession>A0ABR6WMJ7</accession>
<dbReference type="GO" id="GO:0008738">
    <property type="term" value="F:L-fuculose-phosphate aldolase activity"/>
    <property type="evidence" value="ECO:0007669"/>
    <property type="project" value="UniProtKB-EC"/>
</dbReference>
<comment type="caution">
    <text evidence="4">The sequence shown here is derived from an EMBL/GenBank/DDBJ whole genome shotgun (WGS) entry which is preliminary data.</text>
</comment>